<evidence type="ECO:0000256" key="3">
    <source>
        <dbReference type="ARBA" id="ARBA00014919"/>
    </source>
</evidence>
<evidence type="ECO:0000256" key="9">
    <source>
        <dbReference type="ARBA" id="ARBA00023134"/>
    </source>
</evidence>
<keyword evidence="4" id="KW-0813">Transport</keyword>
<dbReference type="NCBIfam" id="TIGR03499">
    <property type="entry name" value="FlhF"/>
    <property type="match status" value="1"/>
</dbReference>
<keyword evidence="10" id="KW-0472">Membrane</keyword>
<reference evidence="17" key="1">
    <citation type="submission" date="2006-01" db="EMBL/GenBank/DDBJ databases">
        <title>Complete sequence of Anaeromyxobacter dehalogenans 2CP-C.</title>
        <authorList>
            <consortium name="US DOE Joint Genome Institute"/>
            <person name="Copeland A."/>
            <person name="Lucas S."/>
            <person name="Lapidus A."/>
            <person name="Barry K."/>
            <person name="Detter J.C."/>
            <person name="Glavina T."/>
            <person name="Hammon N."/>
            <person name="Israni S."/>
            <person name="Pitluck S."/>
            <person name="Brettin T."/>
            <person name="Bruce D."/>
            <person name="Han C."/>
            <person name="Tapia R."/>
            <person name="Gilna P."/>
            <person name="Kiss H."/>
            <person name="Schmutz J."/>
            <person name="Larimer F."/>
            <person name="Land M."/>
            <person name="Kyrpides N."/>
            <person name="Anderson I."/>
            <person name="Sanford R.A."/>
            <person name="Ritalahti K.M."/>
            <person name="Thomas H.S."/>
            <person name="Kirby J.R."/>
            <person name="Zhulin I.B."/>
            <person name="Loeffler F.E."/>
            <person name="Richardson P."/>
        </authorList>
    </citation>
    <scope>NUCLEOTIDE SEQUENCE</scope>
    <source>
        <strain evidence="17">2CP-C</strain>
    </source>
</reference>
<dbReference type="STRING" id="290397.Adeh_1357"/>
<dbReference type="GO" id="GO:0003924">
    <property type="term" value="F:GTPase activity"/>
    <property type="evidence" value="ECO:0007669"/>
    <property type="project" value="UniProtKB-UniRule"/>
</dbReference>
<comment type="function">
    <text evidence="12">Necessary for flagellar biosynthesis. May be involved in translocation of the flagellum.</text>
</comment>
<gene>
    <name evidence="17" type="ordered locus">Adeh_1357</name>
</gene>
<dbReference type="CDD" id="cd17873">
    <property type="entry name" value="FlhF"/>
    <property type="match status" value="1"/>
</dbReference>
<keyword evidence="11" id="KW-1006">Bacterial flagellum protein export</keyword>
<evidence type="ECO:0000259" key="15">
    <source>
        <dbReference type="SMART" id="SM00382"/>
    </source>
</evidence>
<evidence type="ECO:0000256" key="7">
    <source>
        <dbReference type="ARBA" id="ARBA00022795"/>
    </source>
</evidence>
<evidence type="ECO:0000256" key="1">
    <source>
        <dbReference type="ARBA" id="ARBA00004413"/>
    </source>
</evidence>
<keyword evidence="7" id="KW-1005">Bacterial flagellum biogenesis</keyword>
<keyword evidence="8" id="KW-0653">Protein transport</keyword>
<dbReference type="SMART" id="SM00382">
    <property type="entry name" value="AAA"/>
    <property type="match status" value="1"/>
</dbReference>
<dbReference type="GO" id="GO:0006614">
    <property type="term" value="P:SRP-dependent cotranslational protein targeting to membrane"/>
    <property type="evidence" value="ECO:0007669"/>
    <property type="project" value="UniProtKB-UniRule"/>
</dbReference>
<dbReference type="GO" id="GO:0005886">
    <property type="term" value="C:plasma membrane"/>
    <property type="evidence" value="ECO:0007669"/>
    <property type="project" value="UniProtKB-SubCell"/>
</dbReference>
<evidence type="ECO:0000256" key="10">
    <source>
        <dbReference type="ARBA" id="ARBA00023136"/>
    </source>
</evidence>
<dbReference type="GO" id="GO:0044781">
    <property type="term" value="P:bacterial-type flagellum organization"/>
    <property type="evidence" value="ECO:0007669"/>
    <property type="project" value="UniProtKB-UniRule"/>
</dbReference>
<dbReference type="Gene3D" id="1.20.120.1380">
    <property type="entry name" value="Flagellar FlhF biosynthesis protein, N domain"/>
    <property type="match status" value="1"/>
</dbReference>
<dbReference type="Gene3D" id="3.40.50.300">
    <property type="entry name" value="P-loop containing nucleotide triphosphate hydrolases"/>
    <property type="match status" value="1"/>
</dbReference>
<keyword evidence="9" id="KW-0342">GTP-binding</keyword>
<dbReference type="Pfam" id="PF00448">
    <property type="entry name" value="SRP54"/>
    <property type="match status" value="1"/>
</dbReference>
<dbReference type="RefSeq" id="WP_011420414.1">
    <property type="nucleotide sequence ID" value="NC_007760.1"/>
</dbReference>
<evidence type="ECO:0000259" key="16">
    <source>
        <dbReference type="SMART" id="SM00962"/>
    </source>
</evidence>
<dbReference type="Proteomes" id="UP000001935">
    <property type="component" value="Chromosome"/>
</dbReference>
<feature type="compositionally biased region" description="Low complexity" evidence="14">
    <location>
        <begin position="55"/>
        <end position="65"/>
    </location>
</feature>
<protein>
    <recommendedName>
        <fullName evidence="3 13">Flagellar biosynthesis protein FlhF</fullName>
    </recommendedName>
</protein>
<comment type="subcellular location">
    <subcellularLocation>
        <location evidence="1">Cell membrane</location>
        <topology evidence="1">Peripheral membrane protein</topology>
        <orientation evidence="1">Cytoplasmic side</orientation>
    </subcellularLocation>
</comment>
<keyword evidence="6" id="KW-0547">Nucleotide-binding</keyword>
<evidence type="ECO:0000313" key="17">
    <source>
        <dbReference type="EMBL" id="ABC81131.1"/>
    </source>
</evidence>
<dbReference type="FunFam" id="3.40.50.300:FF:000695">
    <property type="entry name" value="Flagellar biosynthesis regulator FlhF"/>
    <property type="match status" value="1"/>
</dbReference>
<evidence type="ECO:0000256" key="2">
    <source>
        <dbReference type="ARBA" id="ARBA00008531"/>
    </source>
</evidence>
<evidence type="ECO:0000313" key="18">
    <source>
        <dbReference type="Proteomes" id="UP000001935"/>
    </source>
</evidence>
<feature type="region of interest" description="Disordered" evidence="14">
    <location>
        <begin position="55"/>
        <end position="90"/>
    </location>
</feature>
<evidence type="ECO:0000256" key="12">
    <source>
        <dbReference type="ARBA" id="ARBA00025337"/>
    </source>
</evidence>
<dbReference type="HOGENOM" id="CLU_009301_11_4_7"/>
<dbReference type="eggNOG" id="COG1419">
    <property type="taxonomic scope" value="Bacteria"/>
</dbReference>
<evidence type="ECO:0000256" key="4">
    <source>
        <dbReference type="ARBA" id="ARBA00022448"/>
    </source>
</evidence>
<dbReference type="AlphaFoldDB" id="Q2IQP9"/>
<dbReference type="EMBL" id="CP000251">
    <property type="protein sequence ID" value="ABC81131.1"/>
    <property type="molecule type" value="Genomic_DNA"/>
</dbReference>
<dbReference type="PANTHER" id="PTHR43134:SF3">
    <property type="entry name" value="FLAGELLAR BIOSYNTHESIS PROTEIN FLHF"/>
    <property type="match status" value="1"/>
</dbReference>
<dbReference type="InterPro" id="IPR027417">
    <property type="entry name" value="P-loop_NTPase"/>
</dbReference>
<evidence type="ECO:0000256" key="8">
    <source>
        <dbReference type="ARBA" id="ARBA00022927"/>
    </source>
</evidence>
<dbReference type="InterPro" id="IPR047040">
    <property type="entry name" value="FlhF__GTPase_dom"/>
</dbReference>
<proteinExistence type="inferred from homology"/>
<dbReference type="KEGG" id="ade:Adeh_1357"/>
<comment type="similarity">
    <text evidence="2">Belongs to the GTP-binding SRP family.</text>
</comment>
<evidence type="ECO:0000256" key="11">
    <source>
        <dbReference type="ARBA" id="ARBA00023225"/>
    </source>
</evidence>
<accession>Q2IQP9</accession>
<dbReference type="OrthoDB" id="9778554at2"/>
<dbReference type="SUPFAM" id="SSF52540">
    <property type="entry name" value="P-loop containing nucleoside triphosphate hydrolases"/>
    <property type="match status" value="1"/>
</dbReference>
<organism evidence="17 18">
    <name type="scientific">Anaeromyxobacter dehalogenans (strain 2CP-C)</name>
    <dbReference type="NCBI Taxonomy" id="290397"/>
    <lineage>
        <taxon>Bacteria</taxon>
        <taxon>Pseudomonadati</taxon>
        <taxon>Myxococcota</taxon>
        <taxon>Myxococcia</taxon>
        <taxon>Myxococcales</taxon>
        <taxon>Cystobacterineae</taxon>
        <taxon>Anaeromyxobacteraceae</taxon>
        <taxon>Anaeromyxobacter</taxon>
    </lineage>
</organism>
<keyword evidence="5" id="KW-1003">Cell membrane</keyword>
<dbReference type="SMART" id="SM00962">
    <property type="entry name" value="SRP54"/>
    <property type="match status" value="1"/>
</dbReference>
<dbReference type="InterPro" id="IPR020006">
    <property type="entry name" value="FlhF"/>
</dbReference>
<feature type="domain" description="SRP54-type proteins GTP-binding" evidence="16">
    <location>
        <begin position="185"/>
        <end position="374"/>
    </location>
</feature>
<feature type="compositionally biased region" description="Pro residues" evidence="14">
    <location>
        <begin position="66"/>
        <end position="83"/>
    </location>
</feature>
<sequence>MTPTVRTFRAPDSASALAAVKAALGPEAVILATRTVDGGLFRRAEVEITAALEPAGPAAPARRPAAAPPRPPPLPAAPPAPARPPDDPLQDELRRLRRSVEETRRALAAVTLEARAGRELQLPPAGADAYARLVARGMEPSLAEGLVRSALELGGAEPARAWRAVKDLLGERLVPCRAPWLHDGRRVIAAVGPTGVGKTTTLAKVAARALLETRKRVAFVTVDTYRLGGAEQLTRYAGIMEVPVLVARDRGELGRALERLSDVDLVLVDTAGHASVEDVERQAALVRSIPRVQLHLTVSAATGALELAAVADRYRALAPDRLVLTKLDEAAGPGSVLSAAVRVCRPIACVTDGQRVPEDVHALGGAELVDLVAGKDAP</sequence>
<evidence type="ECO:0000256" key="13">
    <source>
        <dbReference type="NCBIfam" id="TIGR03499"/>
    </source>
</evidence>
<dbReference type="PANTHER" id="PTHR43134">
    <property type="entry name" value="SIGNAL RECOGNITION PARTICLE RECEPTOR SUBUNIT ALPHA"/>
    <property type="match status" value="1"/>
</dbReference>
<evidence type="ECO:0000256" key="6">
    <source>
        <dbReference type="ARBA" id="ARBA00022741"/>
    </source>
</evidence>
<dbReference type="InterPro" id="IPR003593">
    <property type="entry name" value="AAA+_ATPase"/>
</dbReference>
<dbReference type="InterPro" id="IPR000897">
    <property type="entry name" value="SRP54_GTPase_dom"/>
</dbReference>
<dbReference type="GO" id="GO:0015031">
    <property type="term" value="P:protein transport"/>
    <property type="evidence" value="ECO:0007669"/>
    <property type="project" value="UniProtKB-KW"/>
</dbReference>
<dbReference type="GO" id="GO:0005525">
    <property type="term" value="F:GTP binding"/>
    <property type="evidence" value="ECO:0007669"/>
    <property type="project" value="UniProtKB-UniRule"/>
</dbReference>
<feature type="domain" description="AAA+ ATPase" evidence="15">
    <location>
        <begin position="184"/>
        <end position="328"/>
    </location>
</feature>
<name>Q2IQP9_ANADE</name>
<evidence type="ECO:0000256" key="14">
    <source>
        <dbReference type="SAM" id="MobiDB-lite"/>
    </source>
</evidence>
<evidence type="ECO:0000256" key="5">
    <source>
        <dbReference type="ARBA" id="ARBA00022475"/>
    </source>
</evidence>
<dbReference type="GO" id="GO:0005047">
    <property type="term" value="F:signal recognition particle binding"/>
    <property type="evidence" value="ECO:0007669"/>
    <property type="project" value="TreeGrafter"/>
</dbReference>